<name>B8AE66_ORYSI</name>
<dbReference type="Proteomes" id="UP000007015">
    <property type="component" value="Chromosome 2"/>
</dbReference>
<dbReference type="Gramene" id="BGIOSGA006877-TA">
    <property type="protein sequence ID" value="BGIOSGA006877-PA"/>
    <property type="gene ID" value="BGIOSGA006877"/>
</dbReference>
<reference evidence="1 2" key="1">
    <citation type="journal article" date="2005" name="PLoS Biol.">
        <title>The genomes of Oryza sativa: a history of duplications.</title>
        <authorList>
            <person name="Yu J."/>
            <person name="Wang J."/>
            <person name="Lin W."/>
            <person name="Li S."/>
            <person name="Li H."/>
            <person name="Zhou J."/>
            <person name="Ni P."/>
            <person name="Dong W."/>
            <person name="Hu S."/>
            <person name="Zeng C."/>
            <person name="Zhang J."/>
            <person name="Zhang Y."/>
            <person name="Li R."/>
            <person name="Xu Z."/>
            <person name="Li S."/>
            <person name="Li X."/>
            <person name="Zheng H."/>
            <person name="Cong L."/>
            <person name="Lin L."/>
            <person name="Yin J."/>
            <person name="Geng J."/>
            <person name="Li G."/>
            <person name="Shi J."/>
            <person name="Liu J."/>
            <person name="Lv H."/>
            <person name="Li J."/>
            <person name="Wang J."/>
            <person name="Deng Y."/>
            <person name="Ran L."/>
            <person name="Shi X."/>
            <person name="Wang X."/>
            <person name="Wu Q."/>
            <person name="Li C."/>
            <person name="Ren X."/>
            <person name="Wang J."/>
            <person name="Wang X."/>
            <person name="Li D."/>
            <person name="Liu D."/>
            <person name="Zhang X."/>
            <person name="Ji Z."/>
            <person name="Zhao W."/>
            <person name="Sun Y."/>
            <person name="Zhang Z."/>
            <person name="Bao J."/>
            <person name="Han Y."/>
            <person name="Dong L."/>
            <person name="Ji J."/>
            <person name="Chen P."/>
            <person name="Wu S."/>
            <person name="Liu J."/>
            <person name="Xiao Y."/>
            <person name="Bu D."/>
            <person name="Tan J."/>
            <person name="Yang L."/>
            <person name="Ye C."/>
            <person name="Zhang J."/>
            <person name="Xu J."/>
            <person name="Zhou Y."/>
            <person name="Yu Y."/>
            <person name="Zhang B."/>
            <person name="Zhuang S."/>
            <person name="Wei H."/>
            <person name="Liu B."/>
            <person name="Lei M."/>
            <person name="Yu H."/>
            <person name="Li Y."/>
            <person name="Xu H."/>
            <person name="Wei S."/>
            <person name="He X."/>
            <person name="Fang L."/>
            <person name="Zhang Z."/>
            <person name="Zhang Y."/>
            <person name="Huang X."/>
            <person name="Su Z."/>
            <person name="Tong W."/>
            <person name="Li J."/>
            <person name="Tong Z."/>
            <person name="Li S."/>
            <person name="Ye J."/>
            <person name="Wang L."/>
            <person name="Fang L."/>
            <person name="Lei T."/>
            <person name="Chen C."/>
            <person name="Chen H."/>
            <person name="Xu Z."/>
            <person name="Li H."/>
            <person name="Huang H."/>
            <person name="Zhang F."/>
            <person name="Xu H."/>
            <person name="Li N."/>
            <person name="Zhao C."/>
            <person name="Li S."/>
            <person name="Dong L."/>
            <person name="Huang Y."/>
            <person name="Li L."/>
            <person name="Xi Y."/>
            <person name="Qi Q."/>
            <person name="Li W."/>
            <person name="Zhang B."/>
            <person name="Hu W."/>
            <person name="Zhang Y."/>
            <person name="Tian X."/>
            <person name="Jiao Y."/>
            <person name="Liang X."/>
            <person name="Jin J."/>
            <person name="Gao L."/>
            <person name="Zheng W."/>
            <person name="Hao B."/>
            <person name="Liu S."/>
            <person name="Wang W."/>
            <person name="Yuan L."/>
            <person name="Cao M."/>
            <person name="McDermott J."/>
            <person name="Samudrala R."/>
            <person name="Wang J."/>
            <person name="Wong G.K."/>
            <person name="Yang H."/>
        </authorList>
    </citation>
    <scope>NUCLEOTIDE SEQUENCE [LARGE SCALE GENOMIC DNA]</scope>
    <source>
        <strain evidence="2">cv. 93-11</strain>
    </source>
</reference>
<dbReference type="AlphaFoldDB" id="B8AE66"/>
<dbReference type="HOGENOM" id="CLU_3035755_0_0_1"/>
<protein>
    <submittedName>
        <fullName evidence="1">Uncharacterized protein</fullName>
    </submittedName>
</protein>
<evidence type="ECO:0000313" key="1">
    <source>
        <dbReference type="EMBL" id="EEC72739.1"/>
    </source>
</evidence>
<evidence type="ECO:0000313" key="2">
    <source>
        <dbReference type="Proteomes" id="UP000007015"/>
    </source>
</evidence>
<gene>
    <name evidence="1" type="ORF">OsI_06360</name>
</gene>
<organism evidence="1 2">
    <name type="scientific">Oryza sativa subsp. indica</name>
    <name type="common">Rice</name>
    <dbReference type="NCBI Taxonomy" id="39946"/>
    <lineage>
        <taxon>Eukaryota</taxon>
        <taxon>Viridiplantae</taxon>
        <taxon>Streptophyta</taxon>
        <taxon>Embryophyta</taxon>
        <taxon>Tracheophyta</taxon>
        <taxon>Spermatophyta</taxon>
        <taxon>Magnoliopsida</taxon>
        <taxon>Liliopsida</taxon>
        <taxon>Poales</taxon>
        <taxon>Poaceae</taxon>
        <taxon>BOP clade</taxon>
        <taxon>Oryzoideae</taxon>
        <taxon>Oryzeae</taxon>
        <taxon>Oryzinae</taxon>
        <taxon>Oryza</taxon>
        <taxon>Oryza sativa</taxon>
    </lineage>
</organism>
<dbReference type="EMBL" id="CM000127">
    <property type="protein sequence ID" value="EEC72739.1"/>
    <property type="molecule type" value="Genomic_DNA"/>
</dbReference>
<keyword evidence="2" id="KW-1185">Reference proteome</keyword>
<proteinExistence type="predicted"/>
<sequence length="55" mass="6223">MALLPVGTNHDLHMSLGFALVACREERDMFMYLGTPEGYVHHHQGLKNKKTINVT</sequence>
<accession>B8AE66</accession>